<comment type="caution">
    <text evidence="4">The sequence shown here is derived from an EMBL/GenBank/DDBJ whole genome shotgun (WGS) entry which is preliminary data.</text>
</comment>
<dbReference type="InterPro" id="IPR036291">
    <property type="entry name" value="NAD(P)-bd_dom_sf"/>
</dbReference>
<evidence type="ECO:0000256" key="1">
    <source>
        <dbReference type="ARBA" id="ARBA00006484"/>
    </source>
</evidence>
<dbReference type="Gene3D" id="3.40.50.720">
    <property type="entry name" value="NAD(P)-binding Rossmann-like Domain"/>
    <property type="match status" value="1"/>
</dbReference>
<name>A0ABP7EF82_9SPHN</name>
<comment type="similarity">
    <text evidence="1 3">Belongs to the short-chain dehydrogenases/reductases (SDR) family.</text>
</comment>
<evidence type="ECO:0000313" key="5">
    <source>
        <dbReference type="Proteomes" id="UP001500523"/>
    </source>
</evidence>
<evidence type="ECO:0000256" key="2">
    <source>
        <dbReference type="ARBA" id="ARBA00023002"/>
    </source>
</evidence>
<organism evidence="4 5">
    <name type="scientific">Sphingomonas cynarae</name>
    <dbReference type="NCBI Taxonomy" id="930197"/>
    <lineage>
        <taxon>Bacteria</taxon>
        <taxon>Pseudomonadati</taxon>
        <taxon>Pseudomonadota</taxon>
        <taxon>Alphaproteobacteria</taxon>
        <taxon>Sphingomonadales</taxon>
        <taxon>Sphingomonadaceae</taxon>
        <taxon>Sphingomonas</taxon>
    </lineage>
</organism>
<reference evidence="5" key="1">
    <citation type="journal article" date="2019" name="Int. J. Syst. Evol. Microbiol.">
        <title>The Global Catalogue of Microorganisms (GCM) 10K type strain sequencing project: providing services to taxonomists for standard genome sequencing and annotation.</title>
        <authorList>
            <consortium name="The Broad Institute Genomics Platform"/>
            <consortium name="The Broad Institute Genome Sequencing Center for Infectious Disease"/>
            <person name="Wu L."/>
            <person name="Ma J."/>
        </authorList>
    </citation>
    <scope>NUCLEOTIDE SEQUENCE [LARGE SCALE GENOMIC DNA]</scope>
    <source>
        <strain evidence="5">JCM 17498</strain>
    </source>
</reference>
<accession>A0ABP7EF82</accession>
<dbReference type="PANTHER" id="PTHR44169:SF6">
    <property type="entry name" value="NADPH-DEPENDENT 1-ACYLDIHYDROXYACETONE PHOSPHATE REDUCTASE"/>
    <property type="match status" value="1"/>
</dbReference>
<protein>
    <submittedName>
        <fullName evidence="4">SDR family oxidoreductase</fullName>
    </submittedName>
</protein>
<dbReference type="PROSITE" id="PS00061">
    <property type="entry name" value="ADH_SHORT"/>
    <property type="match status" value="1"/>
</dbReference>
<dbReference type="SUPFAM" id="SSF51735">
    <property type="entry name" value="NAD(P)-binding Rossmann-fold domains"/>
    <property type="match status" value="1"/>
</dbReference>
<proteinExistence type="inferred from homology"/>
<dbReference type="Pfam" id="PF00106">
    <property type="entry name" value="adh_short"/>
    <property type="match status" value="1"/>
</dbReference>
<keyword evidence="2" id="KW-0560">Oxidoreductase</keyword>
<dbReference type="InterPro" id="IPR020904">
    <property type="entry name" value="Sc_DH/Rdtase_CS"/>
</dbReference>
<dbReference type="Proteomes" id="UP001500523">
    <property type="component" value="Unassembled WGS sequence"/>
</dbReference>
<dbReference type="PRINTS" id="PR00080">
    <property type="entry name" value="SDRFAMILY"/>
</dbReference>
<keyword evidence="5" id="KW-1185">Reference proteome</keyword>
<sequence length="261" mass="28207">MKTSGNTILMTGGGSGIGEALAHRFHDRGDTVIIAGRRQEALQQAAGGRDRIHTMTLDVEDAAAVDVFAKKVVADFPSLNVLFNNAGIMKFEDLTSRRSLTDAEATLAINILGPFRLTNALIDHLTGQPDAAIVTVTSGLAYVPLVAAPTYSATKAAIHSYTVSLRTQLADKVEVIELAPPGVQTDLTPGQANRPGYMPLDAFADAVSAQFAQQPTPPEILVDEVQFLRQAEREGRFDETLMTLTERAARQREEGNRRRQP</sequence>
<gene>
    <name evidence="4" type="ORF">GCM10022268_27730</name>
</gene>
<dbReference type="PANTHER" id="PTHR44169">
    <property type="entry name" value="NADPH-DEPENDENT 1-ACYLDIHYDROXYACETONE PHOSPHATE REDUCTASE"/>
    <property type="match status" value="1"/>
</dbReference>
<dbReference type="RefSeq" id="WP_344693991.1">
    <property type="nucleotide sequence ID" value="NZ_BAABBF010000006.1"/>
</dbReference>
<dbReference type="EMBL" id="BAABBF010000006">
    <property type="protein sequence ID" value="GAA3717736.1"/>
    <property type="molecule type" value="Genomic_DNA"/>
</dbReference>
<evidence type="ECO:0000313" key="4">
    <source>
        <dbReference type="EMBL" id="GAA3717736.1"/>
    </source>
</evidence>
<dbReference type="PRINTS" id="PR00081">
    <property type="entry name" value="GDHRDH"/>
</dbReference>
<dbReference type="InterPro" id="IPR002347">
    <property type="entry name" value="SDR_fam"/>
</dbReference>
<evidence type="ECO:0000256" key="3">
    <source>
        <dbReference type="RuleBase" id="RU000363"/>
    </source>
</evidence>